<evidence type="ECO:0000256" key="2">
    <source>
        <dbReference type="ARBA" id="ARBA00022643"/>
    </source>
</evidence>
<keyword evidence="1" id="KW-0285">Flavoprotein</keyword>
<dbReference type="InterPro" id="IPR000014">
    <property type="entry name" value="PAS"/>
</dbReference>
<proteinExistence type="predicted"/>
<keyword evidence="6" id="KW-1185">Reference proteome</keyword>
<comment type="caution">
    <text evidence="5">The sequence shown here is derived from an EMBL/GenBank/DDBJ whole genome shotgun (WGS) entry which is preliminary data.</text>
</comment>
<dbReference type="EMBL" id="JARJCW010000050">
    <property type="protein sequence ID" value="KAJ7203525.1"/>
    <property type="molecule type" value="Genomic_DNA"/>
</dbReference>
<dbReference type="SUPFAM" id="SSF55785">
    <property type="entry name" value="PYP-like sensor domain (PAS domain)"/>
    <property type="match status" value="1"/>
</dbReference>
<dbReference type="GO" id="GO:0005634">
    <property type="term" value="C:nucleus"/>
    <property type="evidence" value="ECO:0007669"/>
    <property type="project" value="TreeGrafter"/>
</dbReference>
<evidence type="ECO:0000313" key="5">
    <source>
        <dbReference type="EMBL" id="KAJ7203525.1"/>
    </source>
</evidence>
<dbReference type="NCBIfam" id="TIGR00229">
    <property type="entry name" value="sensory_box"/>
    <property type="match status" value="1"/>
</dbReference>
<reference evidence="5" key="1">
    <citation type="submission" date="2023-03" db="EMBL/GenBank/DDBJ databases">
        <title>Massive genome expansion in bonnet fungi (Mycena s.s.) driven by repeated elements and novel gene families across ecological guilds.</title>
        <authorList>
            <consortium name="Lawrence Berkeley National Laboratory"/>
            <person name="Harder C.B."/>
            <person name="Miyauchi S."/>
            <person name="Viragh M."/>
            <person name="Kuo A."/>
            <person name="Thoen E."/>
            <person name="Andreopoulos B."/>
            <person name="Lu D."/>
            <person name="Skrede I."/>
            <person name="Drula E."/>
            <person name="Henrissat B."/>
            <person name="Morin E."/>
            <person name="Kohler A."/>
            <person name="Barry K."/>
            <person name="LaButti K."/>
            <person name="Morin E."/>
            <person name="Salamov A."/>
            <person name="Lipzen A."/>
            <person name="Mereny Z."/>
            <person name="Hegedus B."/>
            <person name="Baldrian P."/>
            <person name="Stursova M."/>
            <person name="Weitz H."/>
            <person name="Taylor A."/>
            <person name="Grigoriev I.V."/>
            <person name="Nagy L.G."/>
            <person name="Martin F."/>
            <person name="Kauserud H."/>
        </authorList>
    </citation>
    <scope>NUCLEOTIDE SEQUENCE</scope>
    <source>
        <strain evidence="5">9144</strain>
    </source>
</reference>
<organism evidence="5 6">
    <name type="scientific">Mycena pura</name>
    <dbReference type="NCBI Taxonomy" id="153505"/>
    <lineage>
        <taxon>Eukaryota</taxon>
        <taxon>Fungi</taxon>
        <taxon>Dikarya</taxon>
        <taxon>Basidiomycota</taxon>
        <taxon>Agaricomycotina</taxon>
        <taxon>Agaricomycetes</taxon>
        <taxon>Agaricomycetidae</taxon>
        <taxon>Agaricales</taxon>
        <taxon>Marasmiineae</taxon>
        <taxon>Mycenaceae</taxon>
        <taxon>Mycena</taxon>
    </lineage>
</organism>
<feature type="non-terminal residue" evidence="5">
    <location>
        <position position="1"/>
    </location>
</feature>
<keyword evidence="3" id="KW-0157">Chromophore</keyword>
<evidence type="ECO:0000256" key="3">
    <source>
        <dbReference type="ARBA" id="ARBA00022991"/>
    </source>
</evidence>
<evidence type="ECO:0000256" key="1">
    <source>
        <dbReference type="ARBA" id="ARBA00022630"/>
    </source>
</evidence>
<name>A0AAD6V5H5_9AGAR</name>
<sequence>LGDTFAHTNPRLPDHPTVLASDGFVAVTGYLRSQIIGRNCRFLQGPGTPQASVQRIRDGLNSGKGCTELLRVLNYRRDGEPFYCLLCIIPVHDASGTIVYFIGGQTNV</sequence>
<dbReference type="PROSITE" id="PS50113">
    <property type="entry name" value="PAC"/>
    <property type="match status" value="1"/>
</dbReference>
<dbReference type="PANTHER" id="PTHR47429">
    <property type="entry name" value="PROTEIN TWIN LOV 1"/>
    <property type="match status" value="1"/>
</dbReference>
<dbReference type="InterPro" id="IPR000700">
    <property type="entry name" value="PAS-assoc_C"/>
</dbReference>
<dbReference type="Gene3D" id="3.30.450.20">
    <property type="entry name" value="PAS domain"/>
    <property type="match status" value="1"/>
</dbReference>
<dbReference type="PANTHER" id="PTHR47429:SF2">
    <property type="entry name" value="PROTEIN TWIN LOV 1"/>
    <property type="match status" value="1"/>
</dbReference>
<dbReference type="Pfam" id="PF13426">
    <property type="entry name" value="PAS_9"/>
    <property type="match status" value="1"/>
</dbReference>
<dbReference type="InterPro" id="IPR035965">
    <property type="entry name" value="PAS-like_dom_sf"/>
</dbReference>
<evidence type="ECO:0000259" key="4">
    <source>
        <dbReference type="PROSITE" id="PS50113"/>
    </source>
</evidence>
<protein>
    <submittedName>
        <fullName evidence="5">PAS domain-containing protein</fullName>
    </submittedName>
</protein>
<dbReference type="Proteomes" id="UP001219525">
    <property type="component" value="Unassembled WGS sequence"/>
</dbReference>
<dbReference type="CDD" id="cd00130">
    <property type="entry name" value="PAS"/>
    <property type="match status" value="1"/>
</dbReference>
<feature type="non-terminal residue" evidence="5">
    <location>
        <position position="108"/>
    </location>
</feature>
<gene>
    <name evidence="5" type="ORF">GGX14DRAFT_312877</name>
</gene>
<feature type="domain" description="PAC" evidence="4">
    <location>
        <begin position="66"/>
        <end position="108"/>
    </location>
</feature>
<evidence type="ECO:0000313" key="6">
    <source>
        <dbReference type="Proteomes" id="UP001219525"/>
    </source>
</evidence>
<dbReference type="AlphaFoldDB" id="A0AAD6V5H5"/>
<accession>A0AAD6V5H5</accession>
<keyword evidence="2" id="KW-0288">FMN</keyword>